<sequence length="829" mass="92930">MYVYGGQGQDKTTLNQLAKLSFDEYGTVHYEIVNSNGPKIIGPRSVIFSNNDSVAIIGTKYYEGYHSNITDPIYAQVYSFSQNTWTAPAGLDNADPVPPRREGHTAVKAANGLIYIHGGSADSENNVTYLKDSWSYDPIAGTFKNLTDPRIGLHDSTATVLPDGRILYVGGSFTSDEVAANIPYPLLLNESVVYNPDSDSWTLHTLNNDAIADHDQFPVYATSSILVGNLGSPGIDDKYYNILWILDTHTWVWSVPPTAGILPRARIGSSIGRINNEYVVLCFGTVNRLSLNDIDVLKLPDMTGNNSSNKEGLPFSTPPEWVQNIASGDTYNEANEKPTSSINIRFCLQGNQIQENTADESTDPPISCTTSDGIPCNDYLTLLDLSYHQPRLGLSNDITQCYLFRGESADNYLAPLRLSPISVSQVNNGTSLGFSFQVSNTNDSGKIYISFYHPERDPNPNIYFDQRTSSFNDREIEEWTLKDASRVPGDYLESYEVAYIDYQLELTESLTDSKWNYFGFASQYNSTPEITTTIQKYSSFDSSYSPTGSIMLSPASFAIITHREQRIYSLVNALGFIGGLYGLITAIQTAMFGYRPQSPFGIIHHWSFGHMKRSINRGFKDQFGKYKSPVPLINPVHSRHELLLYNNMQKQGTPEEQNENQKDDIPNLTDSFDCDSNSNSNNSSKLGLSNEKKQFTVLNVEENSTQCNSNCQHCIETIQEQARQIELIQERTQLLEHLFKSYYVNDEVFKKVDTAIKQPERSPNQQHSSNSFLRRRRIKKSPERRRLYASYHNTTSSDSVALVSNSSATNSNHTENGMIQNNNIENGHH</sequence>
<dbReference type="PANTHER" id="PTHR23244">
    <property type="entry name" value="KELCH REPEAT DOMAIN"/>
    <property type="match status" value="1"/>
</dbReference>
<dbReference type="SUPFAM" id="SSF117281">
    <property type="entry name" value="Kelch motif"/>
    <property type="match status" value="1"/>
</dbReference>
<keyword evidence="6" id="KW-1185">Reference proteome</keyword>
<dbReference type="Pfam" id="PF24981">
    <property type="entry name" value="Beta-prop_ATRN-LZTR1"/>
    <property type="match status" value="1"/>
</dbReference>
<dbReference type="GO" id="GO:0051285">
    <property type="term" value="C:cell cortex of cell tip"/>
    <property type="evidence" value="ECO:0007669"/>
    <property type="project" value="TreeGrafter"/>
</dbReference>
<evidence type="ECO:0000259" key="4">
    <source>
        <dbReference type="Pfam" id="PF24981"/>
    </source>
</evidence>
<accession>A0A8H7VD69</accession>
<organism evidence="5 6">
    <name type="scientific">Circinella minor</name>
    <dbReference type="NCBI Taxonomy" id="1195481"/>
    <lineage>
        <taxon>Eukaryota</taxon>
        <taxon>Fungi</taxon>
        <taxon>Fungi incertae sedis</taxon>
        <taxon>Mucoromycota</taxon>
        <taxon>Mucoromycotina</taxon>
        <taxon>Mucoromycetes</taxon>
        <taxon>Mucorales</taxon>
        <taxon>Lichtheimiaceae</taxon>
        <taxon>Circinella</taxon>
    </lineage>
</organism>
<reference evidence="5 6" key="1">
    <citation type="submission" date="2020-12" db="EMBL/GenBank/DDBJ databases">
        <title>Metabolic potential, ecology and presence of endohyphal bacteria is reflected in genomic diversity of Mucoromycotina.</title>
        <authorList>
            <person name="Muszewska A."/>
            <person name="Okrasinska A."/>
            <person name="Steczkiewicz K."/>
            <person name="Drgas O."/>
            <person name="Orlowska M."/>
            <person name="Perlinska-Lenart U."/>
            <person name="Aleksandrzak-Piekarczyk T."/>
            <person name="Szatraj K."/>
            <person name="Zielenkiewicz U."/>
            <person name="Pilsyk S."/>
            <person name="Malc E."/>
            <person name="Mieczkowski P."/>
            <person name="Kruszewska J.S."/>
            <person name="Biernat P."/>
            <person name="Pawlowska J."/>
        </authorList>
    </citation>
    <scope>NUCLEOTIDE SEQUENCE [LARGE SCALE GENOMIC DNA]</scope>
    <source>
        <strain evidence="5 6">CBS 142.35</strain>
    </source>
</reference>
<feature type="compositionally biased region" description="Low complexity" evidence="3">
    <location>
        <begin position="796"/>
        <end position="808"/>
    </location>
</feature>
<dbReference type="OrthoDB" id="432528at2759"/>
<feature type="region of interest" description="Disordered" evidence="3">
    <location>
        <begin position="758"/>
        <end position="829"/>
    </location>
</feature>
<gene>
    <name evidence="5" type="ORF">INT45_006888</name>
</gene>
<feature type="compositionally biased region" description="Polar residues" evidence="3">
    <location>
        <begin position="809"/>
        <end position="829"/>
    </location>
</feature>
<dbReference type="InterPro" id="IPR015915">
    <property type="entry name" value="Kelch-typ_b-propeller"/>
</dbReference>
<feature type="domain" description="Attractin/MKLN-like beta-propeller" evidence="4">
    <location>
        <begin position="1"/>
        <end position="225"/>
    </location>
</feature>
<dbReference type="EMBL" id="JAEPRB010000213">
    <property type="protein sequence ID" value="KAG2218736.1"/>
    <property type="molecule type" value="Genomic_DNA"/>
</dbReference>
<protein>
    <recommendedName>
        <fullName evidence="4">Attractin/MKLN-like beta-propeller domain-containing protein</fullName>
    </recommendedName>
</protein>
<feature type="region of interest" description="Disordered" evidence="3">
    <location>
        <begin position="651"/>
        <end position="687"/>
    </location>
</feature>
<dbReference type="AlphaFoldDB" id="A0A8H7VD69"/>
<keyword evidence="2" id="KW-0677">Repeat</keyword>
<dbReference type="Proteomes" id="UP000646827">
    <property type="component" value="Unassembled WGS sequence"/>
</dbReference>
<name>A0A8H7VD69_9FUNG</name>
<dbReference type="InterPro" id="IPR056737">
    <property type="entry name" value="Beta-prop_ATRN-MKLN-like"/>
</dbReference>
<evidence type="ECO:0000256" key="3">
    <source>
        <dbReference type="SAM" id="MobiDB-lite"/>
    </source>
</evidence>
<keyword evidence="1" id="KW-0880">Kelch repeat</keyword>
<evidence type="ECO:0000313" key="6">
    <source>
        <dbReference type="Proteomes" id="UP000646827"/>
    </source>
</evidence>
<dbReference type="PANTHER" id="PTHR23244:SF470">
    <property type="entry name" value="GALACTOSE OXIDASE"/>
    <property type="match status" value="1"/>
</dbReference>
<proteinExistence type="predicted"/>
<feature type="compositionally biased region" description="Polar residues" evidence="3">
    <location>
        <begin position="761"/>
        <end position="772"/>
    </location>
</feature>
<evidence type="ECO:0000256" key="1">
    <source>
        <dbReference type="ARBA" id="ARBA00022441"/>
    </source>
</evidence>
<evidence type="ECO:0000313" key="5">
    <source>
        <dbReference type="EMBL" id="KAG2218736.1"/>
    </source>
</evidence>
<comment type="caution">
    <text evidence="5">The sequence shown here is derived from an EMBL/GenBank/DDBJ whole genome shotgun (WGS) entry which is preliminary data.</text>
</comment>
<evidence type="ECO:0000256" key="2">
    <source>
        <dbReference type="ARBA" id="ARBA00022737"/>
    </source>
</evidence>
<dbReference type="Gene3D" id="2.120.10.80">
    <property type="entry name" value="Kelch-type beta propeller"/>
    <property type="match status" value="1"/>
</dbReference>
<dbReference type="GO" id="GO:0061245">
    <property type="term" value="P:establishment or maintenance of bipolar cell polarity"/>
    <property type="evidence" value="ECO:0007669"/>
    <property type="project" value="TreeGrafter"/>
</dbReference>